<feature type="chain" id="PRO_5047099036" evidence="2">
    <location>
        <begin position="30"/>
        <end position="226"/>
    </location>
</feature>
<feature type="region of interest" description="Disordered" evidence="1">
    <location>
        <begin position="31"/>
        <end position="109"/>
    </location>
</feature>
<evidence type="ECO:0000313" key="4">
    <source>
        <dbReference type="Proteomes" id="UP001235303"/>
    </source>
</evidence>
<dbReference type="EMBL" id="JAQOSP010000041">
    <property type="protein sequence ID" value="MDJ1168967.1"/>
    <property type="molecule type" value="Genomic_DNA"/>
</dbReference>
<evidence type="ECO:0000256" key="2">
    <source>
        <dbReference type="SAM" id="SignalP"/>
    </source>
</evidence>
<evidence type="ECO:0000256" key="1">
    <source>
        <dbReference type="SAM" id="MobiDB-lite"/>
    </source>
</evidence>
<gene>
    <name evidence="3" type="ORF">PMG71_05970</name>
</gene>
<sequence>MKFATQLPQALVKVSLAAAVLLLANGCYQPESLTPETSEPTPSIETPSETPNPEPAASPSSIPSEENVSIDVQTQNPPVIPSVPDSNSTQPIPNSPLPPSTYRPPQIDSSSPLDGIWKLQYSVHGIIYQSVLKMEGNQGKMLTRFFNVNAGQPEEVEQTLKIEPSAHGLLLLGSNPVYPGTNTPYPTYSADNFLFTVNPDGSRFAYTCDTANRCSPVEMEYVGASF</sequence>
<protein>
    <submittedName>
        <fullName evidence="3">Uncharacterized protein</fullName>
    </submittedName>
</protein>
<accession>A0ABT7AQY5</accession>
<dbReference type="Proteomes" id="UP001235303">
    <property type="component" value="Unassembled WGS sequence"/>
</dbReference>
<feature type="signal peptide" evidence="2">
    <location>
        <begin position="1"/>
        <end position="29"/>
    </location>
</feature>
<comment type="caution">
    <text evidence="3">The sequence shown here is derived from an EMBL/GenBank/DDBJ whole genome shotgun (WGS) entry which is preliminary data.</text>
</comment>
<proteinExistence type="predicted"/>
<organism evidence="3 4">
    <name type="scientific">Roseofilum acuticapitatum BLCC-M154</name>
    <dbReference type="NCBI Taxonomy" id="3022444"/>
    <lineage>
        <taxon>Bacteria</taxon>
        <taxon>Bacillati</taxon>
        <taxon>Cyanobacteriota</taxon>
        <taxon>Cyanophyceae</taxon>
        <taxon>Desertifilales</taxon>
        <taxon>Desertifilaceae</taxon>
        <taxon>Roseofilum</taxon>
        <taxon>Roseofilum acuticapitatum</taxon>
    </lineage>
</organism>
<keyword evidence="2" id="KW-0732">Signal</keyword>
<name>A0ABT7AQY5_9CYAN</name>
<keyword evidence="4" id="KW-1185">Reference proteome</keyword>
<reference evidence="3 4" key="1">
    <citation type="submission" date="2023-01" db="EMBL/GenBank/DDBJ databases">
        <title>Novel diversity within Roseofilum (Cyanobacteria; Desertifilaceae) from marine benthic mats with descriptions of four novel species.</title>
        <authorList>
            <person name="Wang Y."/>
            <person name="Berthold D.E."/>
            <person name="Hu J."/>
            <person name="Lefler F.W."/>
            <person name="Laughinghouse H.D. IV."/>
        </authorList>
    </citation>
    <scope>NUCLEOTIDE SEQUENCE [LARGE SCALE GENOMIC DNA]</scope>
    <source>
        <strain evidence="3 4">BLCC-M154</strain>
    </source>
</reference>
<evidence type="ECO:0000313" key="3">
    <source>
        <dbReference type="EMBL" id="MDJ1168967.1"/>
    </source>
</evidence>
<dbReference type="RefSeq" id="WP_283752731.1">
    <property type="nucleotide sequence ID" value="NZ_JAQOSP010000041.1"/>
</dbReference>
<feature type="compositionally biased region" description="Low complexity" evidence="1">
    <location>
        <begin position="57"/>
        <end position="67"/>
    </location>
</feature>
<feature type="compositionally biased region" description="Low complexity" evidence="1">
    <location>
        <begin position="31"/>
        <end position="49"/>
    </location>
</feature>
<feature type="compositionally biased region" description="Pro residues" evidence="1">
    <location>
        <begin position="93"/>
        <end position="102"/>
    </location>
</feature>